<sequence>MAFDDTAQQSFVKFVDKFTHKFTVIWKVAKIINIMLLIGTVVAYLFLQYAGEVYHTLDMVIWGLLLASLLFYTLCYHLYKKHTKQLTQRLFEEQIDIKNYNLKFLEQQHQLTIVNTLEFNLYLAKFLFITFILSGIQFTLAVFAIAEWSSTTNYVIAFISGALTFIAMGFPFAYNIITKLSHIYLIRSNNTDLKLIGKPIAFTCIGEFNPKVIAPRYYQVIQETISTSRHANYVIQLIKVIDYSASKYEYSVIKIDYLSEIKNHIHSETDYQCVVSALRKNGFAIQ</sequence>
<name>A0A6C0Y6I7_9GAMM</name>
<organism evidence="2 3">
    <name type="scientific">Acinetobacter indicus</name>
    <dbReference type="NCBI Taxonomy" id="756892"/>
    <lineage>
        <taxon>Bacteria</taxon>
        <taxon>Pseudomonadati</taxon>
        <taxon>Pseudomonadota</taxon>
        <taxon>Gammaproteobacteria</taxon>
        <taxon>Moraxellales</taxon>
        <taxon>Moraxellaceae</taxon>
        <taxon>Acinetobacter</taxon>
    </lineage>
</organism>
<gene>
    <name evidence="2" type="ORF">FSC09_15200</name>
</gene>
<dbReference type="AlphaFoldDB" id="A0A6C0Y6I7"/>
<keyword evidence="2" id="KW-0614">Plasmid</keyword>
<evidence type="ECO:0000256" key="1">
    <source>
        <dbReference type="SAM" id="Phobius"/>
    </source>
</evidence>
<feature type="transmembrane region" description="Helical" evidence="1">
    <location>
        <begin position="126"/>
        <end position="148"/>
    </location>
</feature>
<accession>A0A6C0Y6I7</accession>
<keyword evidence="1" id="KW-0472">Membrane</keyword>
<keyword evidence="1" id="KW-1133">Transmembrane helix</keyword>
<evidence type="ECO:0000313" key="3">
    <source>
        <dbReference type="Proteomes" id="UP000503440"/>
    </source>
</evidence>
<geneLocation type="plasmid" evidence="3">
    <name>pb18-1</name>
</geneLocation>
<feature type="transmembrane region" description="Helical" evidence="1">
    <location>
        <begin position="28"/>
        <end position="47"/>
    </location>
</feature>
<proteinExistence type="predicted"/>
<dbReference type="RefSeq" id="WP_163146398.1">
    <property type="nucleotide sequence ID" value="NZ_CP044456.1"/>
</dbReference>
<feature type="transmembrane region" description="Helical" evidence="1">
    <location>
        <begin position="59"/>
        <end position="79"/>
    </location>
</feature>
<reference evidence="2 3" key="1">
    <citation type="submission" date="2019-09" db="EMBL/GenBank/DDBJ databases">
        <title>Non-baumannii Acinetobacter spp. carrying blaNDM-1 isolated in China.</title>
        <authorList>
            <person name="Cui C."/>
            <person name="Chen C."/>
            <person name="Sun J."/>
            <person name="Liu Y."/>
        </authorList>
    </citation>
    <scope>NUCLEOTIDE SEQUENCE [LARGE SCALE GENOMIC DNA]</scope>
    <source>
        <strain evidence="2 3">B18</strain>
        <plasmid evidence="3">pb18-1</plasmid>
    </source>
</reference>
<dbReference type="EMBL" id="CP044456">
    <property type="protein sequence ID" value="QIC71739.1"/>
    <property type="molecule type" value="Genomic_DNA"/>
</dbReference>
<evidence type="ECO:0000313" key="2">
    <source>
        <dbReference type="EMBL" id="QIC71739.1"/>
    </source>
</evidence>
<keyword evidence="1" id="KW-0812">Transmembrane</keyword>
<dbReference type="Proteomes" id="UP000503440">
    <property type="component" value="Plasmid pB18-1"/>
</dbReference>
<protein>
    <submittedName>
        <fullName evidence="2">Uncharacterized protein</fullName>
    </submittedName>
</protein>
<feature type="transmembrane region" description="Helical" evidence="1">
    <location>
        <begin position="154"/>
        <end position="177"/>
    </location>
</feature>